<dbReference type="InterPro" id="IPR003346">
    <property type="entry name" value="Transposase_20"/>
</dbReference>
<name>A0ABW0KNZ5_9BACT</name>
<evidence type="ECO:0000313" key="3">
    <source>
        <dbReference type="EMBL" id="MFC5454261.1"/>
    </source>
</evidence>
<dbReference type="RefSeq" id="WP_377164168.1">
    <property type="nucleotide sequence ID" value="NZ_JBHSMQ010000002.1"/>
</dbReference>
<reference evidence="4" key="1">
    <citation type="journal article" date="2019" name="Int. J. Syst. Evol. Microbiol.">
        <title>The Global Catalogue of Microorganisms (GCM) 10K type strain sequencing project: providing services to taxonomists for standard genome sequencing and annotation.</title>
        <authorList>
            <consortium name="The Broad Institute Genomics Platform"/>
            <consortium name="The Broad Institute Genome Sequencing Center for Infectious Disease"/>
            <person name="Wu L."/>
            <person name="Ma J."/>
        </authorList>
    </citation>
    <scope>NUCLEOTIDE SEQUENCE [LARGE SCALE GENOMIC DNA]</scope>
    <source>
        <strain evidence="4">CGMCC 4.1469</strain>
    </source>
</reference>
<dbReference type="Proteomes" id="UP001596052">
    <property type="component" value="Unassembled WGS sequence"/>
</dbReference>
<protein>
    <submittedName>
        <fullName evidence="3">IS110 family transposase</fullName>
    </submittedName>
</protein>
<dbReference type="Pfam" id="PF01548">
    <property type="entry name" value="DEDD_Tnp_IS110"/>
    <property type="match status" value="1"/>
</dbReference>
<proteinExistence type="predicted"/>
<keyword evidence="4" id="KW-1185">Reference proteome</keyword>
<dbReference type="PANTHER" id="PTHR33055">
    <property type="entry name" value="TRANSPOSASE FOR INSERTION SEQUENCE ELEMENT IS1111A"/>
    <property type="match status" value="1"/>
</dbReference>
<evidence type="ECO:0000313" key="4">
    <source>
        <dbReference type="Proteomes" id="UP001596052"/>
    </source>
</evidence>
<sequence>MKPQSASSGGVVYIGIDVCAQWLDIHGLPAKKKITRLANTAAGHARLIAALPPECHILLEATGGYEQALWLALLRAGRAVSKLNPARVRHFAKASMKLAKTDAIDAAVLAAFGAALKPAADTLPADWELELSSLVGRREQLVTARAMQKTQLKQLTHRQLTAQAKALIKTFSSQIATLDKLIKTLLAQDEASQRAARLQQMDGIAQVAAATLMAELPELGSLDDSRIASLAGLAPHPYDSGPMRGQRHIQGGRRKVRNVLYMASLRCICCNTILKAFYQRLLIKGKPFKVAITAVMRKLLCVLNRLIADPNFKLAS</sequence>
<feature type="domain" description="Transposase IS116/IS110/IS902 C-terminal" evidence="2">
    <location>
        <begin position="196"/>
        <end position="279"/>
    </location>
</feature>
<accession>A0ABW0KNZ5</accession>
<dbReference type="InterPro" id="IPR002525">
    <property type="entry name" value="Transp_IS110-like_N"/>
</dbReference>
<comment type="caution">
    <text evidence="3">The sequence shown here is derived from an EMBL/GenBank/DDBJ whole genome shotgun (WGS) entry which is preliminary data.</text>
</comment>
<gene>
    <name evidence="3" type="ORF">ACFQDI_05285</name>
</gene>
<dbReference type="PANTHER" id="PTHR33055:SF13">
    <property type="entry name" value="TRANSPOSASE"/>
    <property type="match status" value="1"/>
</dbReference>
<evidence type="ECO:0000259" key="2">
    <source>
        <dbReference type="Pfam" id="PF02371"/>
    </source>
</evidence>
<organism evidence="3 4">
    <name type="scientific">Prosthecobacter fluviatilis</name>
    <dbReference type="NCBI Taxonomy" id="445931"/>
    <lineage>
        <taxon>Bacteria</taxon>
        <taxon>Pseudomonadati</taxon>
        <taxon>Verrucomicrobiota</taxon>
        <taxon>Verrucomicrobiia</taxon>
        <taxon>Verrucomicrobiales</taxon>
        <taxon>Verrucomicrobiaceae</taxon>
        <taxon>Prosthecobacter</taxon>
    </lineage>
</organism>
<evidence type="ECO:0000259" key="1">
    <source>
        <dbReference type="Pfam" id="PF01548"/>
    </source>
</evidence>
<feature type="domain" description="Transposase IS110-like N-terminal" evidence="1">
    <location>
        <begin position="15"/>
        <end position="155"/>
    </location>
</feature>
<dbReference type="InterPro" id="IPR047650">
    <property type="entry name" value="Transpos_IS110"/>
</dbReference>
<dbReference type="NCBIfam" id="NF033542">
    <property type="entry name" value="transpos_IS110"/>
    <property type="match status" value="1"/>
</dbReference>
<dbReference type="Pfam" id="PF02371">
    <property type="entry name" value="Transposase_20"/>
    <property type="match status" value="1"/>
</dbReference>
<dbReference type="EMBL" id="JBHSMQ010000002">
    <property type="protein sequence ID" value="MFC5454261.1"/>
    <property type="molecule type" value="Genomic_DNA"/>
</dbReference>